<feature type="region of interest" description="Disordered" evidence="1">
    <location>
        <begin position="1"/>
        <end position="24"/>
    </location>
</feature>
<reference evidence="2" key="1">
    <citation type="journal article" date="2022" name="Int. J. Mol. Sci.">
        <title>Draft Genome of Tanacetum Coccineum: Genomic Comparison of Closely Related Tanacetum-Family Plants.</title>
        <authorList>
            <person name="Yamashiro T."/>
            <person name="Shiraishi A."/>
            <person name="Nakayama K."/>
            <person name="Satake H."/>
        </authorList>
    </citation>
    <scope>NUCLEOTIDE SEQUENCE</scope>
</reference>
<proteinExistence type="predicted"/>
<evidence type="ECO:0000313" key="2">
    <source>
        <dbReference type="EMBL" id="GJS79123.1"/>
    </source>
</evidence>
<dbReference type="Proteomes" id="UP001151760">
    <property type="component" value="Unassembled WGS sequence"/>
</dbReference>
<comment type="caution">
    <text evidence="2">The sequence shown here is derived from an EMBL/GenBank/DDBJ whole genome shotgun (WGS) entry which is preliminary data.</text>
</comment>
<protein>
    <submittedName>
        <fullName evidence="2">Uncharacterized protein</fullName>
    </submittedName>
</protein>
<dbReference type="EMBL" id="BQNB010010575">
    <property type="protein sequence ID" value="GJS79123.1"/>
    <property type="molecule type" value="Genomic_DNA"/>
</dbReference>
<evidence type="ECO:0000313" key="3">
    <source>
        <dbReference type="Proteomes" id="UP001151760"/>
    </source>
</evidence>
<reference evidence="2" key="2">
    <citation type="submission" date="2022-01" db="EMBL/GenBank/DDBJ databases">
        <authorList>
            <person name="Yamashiro T."/>
            <person name="Shiraishi A."/>
            <person name="Satake H."/>
            <person name="Nakayama K."/>
        </authorList>
    </citation>
    <scope>NUCLEOTIDE SEQUENCE</scope>
</reference>
<organism evidence="2 3">
    <name type="scientific">Tanacetum coccineum</name>
    <dbReference type="NCBI Taxonomy" id="301880"/>
    <lineage>
        <taxon>Eukaryota</taxon>
        <taxon>Viridiplantae</taxon>
        <taxon>Streptophyta</taxon>
        <taxon>Embryophyta</taxon>
        <taxon>Tracheophyta</taxon>
        <taxon>Spermatophyta</taxon>
        <taxon>Magnoliopsida</taxon>
        <taxon>eudicotyledons</taxon>
        <taxon>Gunneridae</taxon>
        <taxon>Pentapetalae</taxon>
        <taxon>asterids</taxon>
        <taxon>campanulids</taxon>
        <taxon>Asterales</taxon>
        <taxon>Asteraceae</taxon>
        <taxon>Asteroideae</taxon>
        <taxon>Anthemideae</taxon>
        <taxon>Anthemidinae</taxon>
        <taxon>Tanacetum</taxon>
    </lineage>
</organism>
<name>A0ABQ4YMR7_9ASTR</name>
<keyword evidence="3" id="KW-1185">Reference proteome</keyword>
<accession>A0ABQ4YMR7</accession>
<sequence>MFVDYRTDLVEGSSKRAGDELEQEVTKKKKVDDVQETAKVDDNQETTKIKELMEIVPDEEEVAIDAIPLATGNGYPTKGRKIKQKRTKPSTEWKSMEKTKLIEAKLRDRNWKLRFEHSGGLLAGIHGLFSGRTRVPIGLYPCHIEEKMTIKEVRGEYVMEWKTKVTTNEGTIIKFPRKFHGYKLATEEEVEENEGLKEV</sequence>
<gene>
    <name evidence="2" type="ORF">Tco_0729004</name>
</gene>
<evidence type="ECO:0000256" key="1">
    <source>
        <dbReference type="SAM" id="MobiDB-lite"/>
    </source>
</evidence>